<dbReference type="Gene3D" id="1.20.1250.20">
    <property type="entry name" value="MFS general substrate transporter like domains"/>
    <property type="match status" value="2"/>
</dbReference>
<dbReference type="SUPFAM" id="SSF55797">
    <property type="entry name" value="PR-1-like"/>
    <property type="match status" value="1"/>
</dbReference>
<dbReference type="PANTHER" id="PTHR48021:SF1">
    <property type="entry name" value="GH07001P-RELATED"/>
    <property type="match status" value="1"/>
</dbReference>
<reference evidence="10 11" key="1">
    <citation type="submission" date="2015-04" db="EMBL/GenBank/DDBJ databases">
        <authorList>
            <person name="Syromyatnikov M.Y."/>
            <person name="Popov V.N."/>
        </authorList>
    </citation>
    <scope>NUCLEOTIDE SEQUENCE [LARGE SCALE GENOMIC DNA]</scope>
</reference>
<feature type="transmembrane region" description="Helical" evidence="8">
    <location>
        <begin position="362"/>
        <end position="381"/>
    </location>
</feature>
<dbReference type="Proteomes" id="UP000183832">
    <property type="component" value="Unassembled WGS sequence"/>
</dbReference>
<keyword evidence="5 8" id="KW-1133">Transmembrane helix</keyword>
<keyword evidence="3" id="KW-0964">Secreted</keyword>
<dbReference type="CDD" id="cd05380">
    <property type="entry name" value="CAP_euk"/>
    <property type="match status" value="1"/>
</dbReference>
<accession>A0A1J1J781</accession>
<dbReference type="InterPro" id="IPR050549">
    <property type="entry name" value="MFS_Trehalose_Transporter"/>
</dbReference>
<dbReference type="EMBL" id="CVRI01000074">
    <property type="protein sequence ID" value="CRL08248.1"/>
    <property type="molecule type" value="Genomic_DNA"/>
</dbReference>
<feature type="transmembrane region" description="Helical" evidence="8">
    <location>
        <begin position="92"/>
        <end position="109"/>
    </location>
</feature>
<feature type="transmembrane region" description="Helical" evidence="8">
    <location>
        <begin position="387"/>
        <end position="406"/>
    </location>
</feature>
<feature type="transmembrane region" description="Helical" evidence="8">
    <location>
        <begin position="147"/>
        <end position="166"/>
    </location>
</feature>
<proteinExistence type="predicted"/>
<evidence type="ECO:0000256" key="8">
    <source>
        <dbReference type="SAM" id="Phobius"/>
    </source>
</evidence>
<comment type="subcellular location">
    <subcellularLocation>
        <location evidence="1">Membrane</location>
        <topology evidence="1">Multi-pass membrane protein</topology>
    </subcellularLocation>
    <subcellularLocation>
        <location evidence="2">Secreted</location>
    </subcellularLocation>
</comment>
<organism evidence="10 11">
    <name type="scientific">Clunio marinus</name>
    <dbReference type="NCBI Taxonomy" id="568069"/>
    <lineage>
        <taxon>Eukaryota</taxon>
        <taxon>Metazoa</taxon>
        <taxon>Ecdysozoa</taxon>
        <taxon>Arthropoda</taxon>
        <taxon>Hexapoda</taxon>
        <taxon>Insecta</taxon>
        <taxon>Pterygota</taxon>
        <taxon>Neoptera</taxon>
        <taxon>Endopterygota</taxon>
        <taxon>Diptera</taxon>
        <taxon>Nematocera</taxon>
        <taxon>Chironomoidea</taxon>
        <taxon>Chironomidae</taxon>
        <taxon>Clunio</taxon>
    </lineage>
</organism>
<evidence type="ECO:0000256" key="3">
    <source>
        <dbReference type="ARBA" id="ARBA00022525"/>
    </source>
</evidence>
<feature type="transmembrane region" description="Helical" evidence="8">
    <location>
        <begin position="317"/>
        <end position="341"/>
    </location>
</feature>
<dbReference type="PROSITE" id="PS50850">
    <property type="entry name" value="MFS"/>
    <property type="match status" value="1"/>
</dbReference>
<dbReference type="GO" id="GO:0016020">
    <property type="term" value="C:membrane"/>
    <property type="evidence" value="ECO:0007669"/>
    <property type="project" value="UniProtKB-SubCell"/>
</dbReference>
<evidence type="ECO:0000256" key="1">
    <source>
        <dbReference type="ARBA" id="ARBA00004141"/>
    </source>
</evidence>
<evidence type="ECO:0000256" key="4">
    <source>
        <dbReference type="ARBA" id="ARBA00022692"/>
    </source>
</evidence>
<feature type="transmembrane region" description="Helical" evidence="8">
    <location>
        <begin position="115"/>
        <end position="135"/>
    </location>
</feature>
<evidence type="ECO:0000256" key="6">
    <source>
        <dbReference type="ARBA" id="ARBA00023136"/>
    </source>
</evidence>
<dbReference type="InterPro" id="IPR005829">
    <property type="entry name" value="Sugar_transporter_CS"/>
</dbReference>
<dbReference type="InterPro" id="IPR036259">
    <property type="entry name" value="MFS_trans_sf"/>
</dbReference>
<dbReference type="InterPro" id="IPR035940">
    <property type="entry name" value="CAP_sf"/>
</dbReference>
<keyword evidence="4 8" id="KW-0812">Transmembrane</keyword>
<dbReference type="OrthoDB" id="414826at2759"/>
<evidence type="ECO:0000313" key="10">
    <source>
        <dbReference type="EMBL" id="CRL08248.1"/>
    </source>
</evidence>
<sequence length="629" mass="70348">MTILNQQSKKFPQIFASLSAAGGAFAIGAALGWPAPAGPQLVDRTLAEDERFFEITQTQFDWAASIITIGCAISCLPIGVMMKKFGRKSTMLSLVVPFMIGWALVIWAQNFAMLMVGRVFIGLAGGAFCVAAPQYSAETAQKEIRGIVGTFFQVLINCGILFVYIVGAFVSVFWMSVICAIVPIIFGIVFFFMPESPLYLVIEKRDKEAVQSYKWLRGSHYDPYEEIEEIKNEIAENDKNQISFSEATQTEIASDLQTIIIGSVLVVATLLGTFLVDRVGRKILLALSSFFMGLTLISLGTYFFLLDMEYENIDELAWLPLTSLSIFLVAFSIGYGPIPWLMLSEIYSREYNAVASPITGSLSWFLAFTVTSTFGFISDAIGIGGTFWIFAGATFVGFIFTLMFVFETKAKSKFSPTCPRDITIRKLSQTQKQYIVDLHNYYRSQVAYGLTTSYLDEKQFPTASRMMKLQWEEEQAVLASLHLKTCLSHDPCHNTFYNTSSNRLIFSGQNIAFLLTTGTRYSVEEVLWYSAANWFRESQATPVNLVDSISFANLSYVVGHFTQMVYDKNIRVGCAIVEWTENEGNKKLSRLTCNYLKANMANEPLYSKGDVCSDCKVCDYDDFIGLCVE</sequence>
<protein>
    <submittedName>
        <fullName evidence="10">CLUMA_CG020871, isoform A</fullName>
    </submittedName>
</protein>
<feature type="transmembrane region" description="Helical" evidence="8">
    <location>
        <begin position="172"/>
        <end position="193"/>
    </location>
</feature>
<evidence type="ECO:0000256" key="7">
    <source>
        <dbReference type="ARBA" id="ARBA00023180"/>
    </source>
</evidence>
<evidence type="ECO:0000256" key="5">
    <source>
        <dbReference type="ARBA" id="ARBA00022989"/>
    </source>
</evidence>
<dbReference type="Gene3D" id="3.40.33.10">
    <property type="entry name" value="CAP"/>
    <property type="match status" value="1"/>
</dbReference>
<evidence type="ECO:0000313" key="11">
    <source>
        <dbReference type="Proteomes" id="UP000183832"/>
    </source>
</evidence>
<dbReference type="SMART" id="SM00198">
    <property type="entry name" value="SCP"/>
    <property type="match status" value="1"/>
</dbReference>
<keyword evidence="7" id="KW-0325">Glycoprotein</keyword>
<dbReference type="GO" id="GO:0005576">
    <property type="term" value="C:extracellular region"/>
    <property type="evidence" value="ECO:0007669"/>
    <property type="project" value="UniProtKB-SubCell"/>
</dbReference>
<dbReference type="PROSITE" id="PS00217">
    <property type="entry name" value="SUGAR_TRANSPORT_2"/>
    <property type="match status" value="1"/>
</dbReference>
<feature type="transmembrane region" description="Helical" evidence="8">
    <location>
        <begin position="283"/>
        <end position="305"/>
    </location>
</feature>
<dbReference type="InterPro" id="IPR005828">
    <property type="entry name" value="MFS_sugar_transport-like"/>
</dbReference>
<dbReference type="STRING" id="568069.A0A1J1J781"/>
<dbReference type="PRINTS" id="PR00171">
    <property type="entry name" value="SUGRTRNSPORT"/>
</dbReference>
<feature type="transmembrane region" description="Helical" evidence="8">
    <location>
        <begin position="62"/>
        <end position="80"/>
    </location>
</feature>
<dbReference type="GO" id="GO:0022857">
    <property type="term" value="F:transmembrane transporter activity"/>
    <property type="evidence" value="ECO:0007669"/>
    <property type="project" value="InterPro"/>
</dbReference>
<feature type="domain" description="Major facilitator superfamily (MFS) profile" evidence="9">
    <location>
        <begin position="16"/>
        <end position="409"/>
    </location>
</feature>
<evidence type="ECO:0000259" key="9">
    <source>
        <dbReference type="PROSITE" id="PS50850"/>
    </source>
</evidence>
<dbReference type="AlphaFoldDB" id="A0A1J1J781"/>
<evidence type="ECO:0000256" key="2">
    <source>
        <dbReference type="ARBA" id="ARBA00004613"/>
    </source>
</evidence>
<dbReference type="InterPro" id="IPR003663">
    <property type="entry name" value="Sugar/inositol_transpt"/>
</dbReference>
<dbReference type="Pfam" id="PF00188">
    <property type="entry name" value="CAP"/>
    <property type="match status" value="1"/>
</dbReference>
<name>A0A1J1J781_9DIPT</name>
<dbReference type="InterPro" id="IPR020846">
    <property type="entry name" value="MFS_dom"/>
</dbReference>
<gene>
    <name evidence="10" type="ORF">CLUMA_CG020871</name>
</gene>
<dbReference type="Pfam" id="PF00083">
    <property type="entry name" value="Sugar_tr"/>
    <property type="match status" value="2"/>
</dbReference>
<dbReference type="PANTHER" id="PTHR48021">
    <property type="match status" value="1"/>
</dbReference>
<dbReference type="InterPro" id="IPR014044">
    <property type="entry name" value="CAP_dom"/>
</dbReference>
<dbReference type="SUPFAM" id="SSF103473">
    <property type="entry name" value="MFS general substrate transporter"/>
    <property type="match status" value="1"/>
</dbReference>
<feature type="transmembrane region" description="Helical" evidence="8">
    <location>
        <begin position="12"/>
        <end position="33"/>
    </location>
</feature>
<keyword evidence="11" id="KW-1185">Reference proteome</keyword>
<keyword evidence="6 8" id="KW-0472">Membrane</keyword>